<comment type="caution">
    <text evidence="1">The sequence shown here is derived from an EMBL/GenBank/DDBJ whole genome shotgun (WGS) entry which is preliminary data.</text>
</comment>
<sequence>MPIPLIPIAVGVGVAAFGAGRKFLKNLEVTREADEAKARARGAYLQLAFAVDTIRGDNDDVAAGHLDRAKDSLDNARVMLNVATTAEAANAAEEVINEGFDHIERACTALGIEPPQRFSDI</sequence>
<evidence type="ECO:0000313" key="2">
    <source>
        <dbReference type="Proteomes" id="UP000642993"/>
    </source>
</evidence>
<proteinExistence type="predicted"/>
<reference evidence="1" key="1">
    <citation type="submission" date="2020-09" db="EMBL/GenBank/DDBJ databases">
        <title>Hoyosella lacisalsi sp. nov., a halotolerant actinobacterium isolated from soil of Lake Gudzhirganskoe.</title>
        <authorList>
            <person name="Yang Q."/>
            <person name="Guo P.Y."/>
            <person name="Liu S.W."/>
            <person name="Li F.N."/>
            <person name="Sun C.H."/>
        </authorList>
    </citation>
    <scope>NUCLEOTIDE SEQUENCE</scope>
    <source>
        <strain evidence="1">G463</strain>
    </source>
</reference>
<evidence type="ECO:0000313" key="1">
    <source>
        <dbReference type="EMBL" id="MBD8506276.1"/>
    </source>
</evidence>
<dbReference type="EMBL" id="JACYWE010000003">
    <property type="protein sequence ID" value="MBD8506276.1"/>
    <property type="molecule type" value="Genomic_DNA"/>
</dbReference>
<keyword evidence="2" id="KW-1185">Reference proteome</keyword>
<protein>
    <submittedName>
        <fullName evidence="1">Uncharacterized protein</fullName>
    </submittedName>
</protein>
<dbReference type="Proteomes" id="UP000642993">
    <property type="component" value="Unassembled WGS sequence"/>
</dbReference>
<accession>A0A927JBM2</accession>
<dbReference type="RefSeq" id="WP_192038721.1">
    <property type="nucleotide sequence ID" value="NZ_JACYWE010000003.1"/>
</dbReference>
<organism evidence="1 2">
    <name type="scientific">Lolliginicoccus lacisalsi</name>
    <dbReference type="NCBI Taxonomy" id="2742202"/>
    <lineage>
        <taxon>Bacteria</taxon>
        <taxon>Bacillati</taxon>
        <taxon>Actinomycetota</taxon>
        <taxon>Actinomycetes</taxon>
        <taxon>Mycobacteriales</taxon>
        <taxon>Hoyosellaceae</taxon>
        <taxon>Lolliginicoccus</taxon>
    </lineage>
</organism>
<dbReference type="AlphaFoldDB" id="A0A927JBM2"/>
<gene>
    <name evidence="1" type="ORF">HT102_07250</name>
</gene>
<name>A0A927JBM2_9ACTN</name>